<evidence type="ECO:0000313" key="5">
    <source>
        <dbReference type="Proteomes" id="UP001589789"/>
    </source>
</evidence>
<evidence type="ECO:0000256" key="2">
    <source>
        <dbReference type="SAM" id="SignalP"/>
    </source>
</evidence>
<evidence type="ECO:0000256" key="1">
    <source>
        <dbReference type="SAM" id="Phobius"/>
    </source>
</evidence>
<dbReference type="NCBIfam" id="TIGR02595">
    <property type="entry name" value="PEP_CTERM"/>
    <property type="match status" value="1"/>
</dbReference>
<keyword evidence="5" id="KW-1185">Reference proteome</keyword>
<keyword evidence="1" id="KW-0812">Transmembrane</keyword>
<proteinExistence type="predicted"/>
<dbReference type="RefSeq" id="WP_377050294.1">
    <property type="nucleotide sequence ID" value="NZ_JBHLVZ010000023.1"/>
</dbReference>
<organism evidence="4 5">
    <name type="scientific">Muricoccus vinaceus</name>
    <dbReference type="NCBI Taxonomy" id="424704"/>
    <lineage>
        <taxon>Bacteria</taxon>
        <taxon>Pseudomonadati</taxon>
        <taxon>Pseudomonadota</taxon>
        <taxon>Alphaproteobacteria</taxon>
        <taxon>Acetobacterales</taxon>
        <taxon>Roseomonadaceae</taxon>
        <taxon>Muricoccus</taxon>
    </lineage>
</organism>
<evidence type="ECO:0000259" key="3">
    <source>
        <dbReference type="Pfam" id="PF07589"/>
    </source>
</evidence>
<feature type="transmembrane region" description="Helical" evidence="1">
    <location>
        <begin position="177"/>
        <end position="193"/>
    </location>
</feature>
<gene>
    <name evidence="4" type="ORF">ACFFIC_11315</name>
</gene>
<dbReference type="Pfam" id="PF07589">
    <property type="entry name" value="PEP-CTERM"/>
    <property type="match status" value="1"/>
</dbReference>
<evidence type="ECO:0000313" key="4">
    <source>
        <dbReference type="EMBL" id="MFC0386128.1"/>
    </source>
</evidence>
<keyword evidence="1" id="KW-1133">Transmembrane helix</keyword>
<protein>
    <submittedName>
        <fullName evidence="4">PEP-CTERM sorting domain-containing protein</fullName>
    </submittedName>
</protein>
<keyword evidence="2" id="KW-0732">Signal</keyword>
<comment type="caution">
    <text evidence="4">The sequence shown here is derived from an EMBL/GenBank/DDBJ whole genome shotgun (WGS) entry which is preliminary data.</text>
</comment>
<feature type="domain" description="Ice-binding protein C-terminal" evidence="3">
    <location>
        <begin position="173"/>
        <end position="197"/>
    </location>
</feature>
<feature type="signal peptide" evidence="2">
    <location>
        <begin position="1"/>
        <end position="22"/>
    </location>
</feature>
<dbReference type="InterPro" id="IPR013424">
    <property type="entry name" value="Ice-binding_C"/>
</dbReference>
<name>A0ABV6IU38_9PROT</name>
<feature type="chain" id="PRO_5047223880" evidence="2">
    <location>
        <begin position="23"/>
        <end position="203"/>
    </location>
</feature>
<sequence length="203" mass="20571">MRKLLLAATAIATVALTSQVQAAPVTVDPGVLSSQGDINAVFVFRDAADASQLVRQGSSGVLFNNQVDAIGSTVSAGSGNGVVTFTLNNLTTGTSFSTGVADTGPGGDSFYHAVYSSDFSTFGVGALSAVAAAAVANLSGAVTFVGFEDLRDGDYDYNDLIFAFSPVVATQTPVPEPASLALFGMGLLGMSLARRRKSASSGR</sequence>
<accession>A0ABV6IU38</accession>
<dbReference type="EMBL" id="JBHLVZ010000023">
    <property type="protein sequence ID" value="MFC0386128.1"/>
    <property type="molecule type" value="Genomic_DNA"/>
</dbReference>
<keyword evidence="1" id="KW-0472">Membrane</keyword>
<reference evidence="4 5" key="1">
    <citation type="submission" date="2024-09" db="EMBL/GenBank/DDBJ databases">
        <authorList>
            <person name="Sun Q."/>
            <person name="Mori K."/>
        </authorList>
    </citation>
    <scope>NUCLEOTIDE SEQUENCE [LARGE SCALE GENOMIC DNA]</scope>
    <source>
        <strain evidence="4 5">CCM 7468</strain>
    </source>
</reference>
<dbReference type="Proteomes" id="UP001589789">
    <property type="component" value="Unassembled WGS sequence"/>
</dbReference>